<dbReference type="AlphaFoldDB" id="A0A9P5ZC59"/>
<evidence type="ECO:0000313" key="3">
    <source>
        <dbReference type="Proteomes" id="UP000807469"/>
    </source>
</evidence>
<protein>
    <submittedName>
        <fullName evidence="2">Uncharacterized protein</fullName>
    </submittedName>
</protein>
<feature type="compositionally biased region" description="Basic and acidic residues" evidence="1">
    <location>
        <begin position="92"/>
        <end position="110"/>
    </location>
</feature>
<accession>A0A9P5ZC59</accession>
<proteinExistence type="predicted"/>
<keyword evidence="3" id="KW-1185">Reference proteome</keyword>
<feature type="region of interest" description="Disordered" evidence="1">
    <location>
        <begin position="61"/>
        <end position="111"/>
    </location>
</feature>
<reference evidence="2" key="1">
    <citation type="submission" date="2020-11" db="EMBL/GenBank/DDBJ databases">
        <authorList>
            <consortium name="DOE Joint Genome Institute"/>
            <person name="Ahrendt S."/>
            <person name="Riley R."/>
            <person name="Andreopoulos W."/>
            <person name="Labutti K."/>
            <person name="Pangilinan J."/>
            <person name="Ruiz-Duenas F.J."/>
            <person name="Barrasa J.M."/>
            <person name="Sanchez-Garcia M."/>
            <person name="Camarero S."/>
            <person name="Miyauchi S."/>
            <person name="Serrano A."/>
            <person name="Linde D."/>
            <person name="Babiker R."/>
            <person name="Drula E."/>
            <person name="Ayuso-Fernandez I."/>
            <person name="Pacheco R."/>
            <person name="Padilla G."/>
            <person name="Ferreira P."/>
            <person name="Barriuso J."/>
            <person name="Kellner H."/>
            <person name="Castanera R."/>
            <person name="Alfaro M."/>
            <person name="Ramirez L."/>
            <person name="Pisabarro A.G."/>
            <person name="Kuo A."/>
            <person name="Tritt A."/>
            <person name="Lipzen A."/>
            <person name="He G."/>
            <person name="Yan M."/>
            <person name="Ng V."/>
            <person name="Cullen D."/>
            <person name="Martin F."/>
            <person name="Rosso M.-N."/>
            <person name="Henrissat B."/>
            <person name="Hibbett D."/>
            <person name="Martinez A.T."/>
            <person name="Grigoriev I.V."/>
        </authorList>
    </citation>
    <scope>NUCLEOTIDE SEQUENCE</scope>
    <source>
        <strain evidence="2">CIRM-BRFM 674</strain>
    </source>
</reference>
<organism evidence="2 3">
    <name type="scientific">Pholiota conissans</name>
    <dbReference type="NCBI Taxonomy" id="109636"/>
    <lineage>
        <taxon>Eukaryota</taxon>
        <taxon>Fungi</taxon>
        <taxon>Dikarya</taxon>
        <taxon>Basidiomycota</taxon>
        <taxon>Agaricomycotina</taxon>
        <taxon>Agaricomycetes</taxon>
        <taxon>Agaricomycetidae</taxon>
        <taxon>Agaricales</taxon>
        <taxon>Agaricineae</taxon>
        <taxon>Strophariaceae</taxon>
        <taxon>Pholiota</taxon>
    </lineage>
</organism>
<evidence type="ECO:0000256" key="1">
    <source>
        <dbReference type="SAM" id="MobiDB-lite"/>
    </source>
</evidence>
<gene>
    <name evidence="2" type="ORF">BDN70DRAFT_871986</name>
</gene>
<evidence type="ECO:0000313" key="2">
    <source>
        <dbReference type="EMBL" id="KAF9484984.1"/>
    </source>
</evidence>
<sequence>MLKSCQMEYDSQRLTRIAEGWQAVHRGTVAERVHIVARFHAESCETPLRQELYRNAVAAKEFGSMSTESESDADKRKSMTVEESYSSMVRPILEEHEKEQQHEGVPDMPEHSISGLTLVDPPQMMSEEDETALFIREMDAAIKISLQEHERTLTHWNNI</sequence>
<name>A0A9P5ZC59_9AGAR</name>
<dbReference type="Proteomes" id="UP000807469">
    <property type="component" value="Unassembled WGS sequence"/>
</dbReference>
<comment type="caution">
    <text evidence="2">The sequence shown here is derived from an EMBL/GenBank/DDBJ whole genome shotgun (WGS) entry which is preliminary data.</text>
</comment>
<dbReference type="EMBL" id="MU155139">
    <property type="protein sequence ID" value="KAF9484984.1"/>
    <property type="molecule type" value="Genomic_DNA"/>
</dbReference>